<keyword evidence="8" id="KW-0966">Cell projection</keyword>
<feature type="domain" description="Flagellar hook-associated protein 2 N-terminal" evidence="6">
    <location>
        <begin position="39"/>
        <end position="137"/>
    </location>
</feature>
<organism evidence="8 9">
    <name type="scientific">Sphingomonas corticis</name>
    <dbReference type="NCBI Taxonomy" id="2722791"/>
    <lineage>
        <taxon>Bacteria</taxon>
        <taxon>Pseudomonadati</taxon>
        <taxon>Pseudomonadota</taxon>
        <taxon>Alphaproteobacteria</taxon>
        <taxon>Sphingomonadales</taxon>
        <taxon>Sphingomonadaceae</taxon>
        <taxon>Sphingomonas</taxon>
    </lineage>
</organism>
<dbReference type="PANTHER" id="PTHR30288:SF0">
    <property type="entry name" value="FLAGELLAR HOOK-ASSOCIATED PROTEIN 2"/>
    <property type="match status" value="1"/>
</dbReference>
<evidence type="ECO:0000313" key="8">
    <source>
        <dbReference type="EMBL" id="NJR79729.1"/>
    </source>
</evidence>
<evidence type="ECO:0000259" key="7">
    <source>
        <dbReference type="Pfam" id="PF07195"/>
    </source>
</evidence>
<dbReference type="EMBL" id="JAAVJH010000009">
    <property type="protein sequence ID" value="NJR79729.1"/>
    <property type="molecule type" value="Genomic_DNA"/>
</dbReference>
<dbReference type="InterPro" id="IPR040026">
    <property type="entry name" value="FliD"/>
</dbReference>
<keyword evidence="8" id="KW-0969">Cilium</keyword>
<comment type="caution">
    <text evidence="8">The sequence shown here is derived from an EMBL/GenBank/DDBJ whole genome shotgun (WGS) entry which is preliminary data.</text>
</comment>
<evidence type="ECO:0000313" key="9">
    <source>
        <dbReference type="Proteomes" id="UP000732399"/>
    </source>
</evidence>
<evidence type="ECO:0000256" key="4">
    <source>
        <dbReference type="ARBA" id="ARBA00023143"/>
    </source>
</evidence>
<protein>
    <recommendedName>
        <fullName evidence="5">Flagellar hook-associated protein 2</fullName>
        <shortName evidence="5">HAP2</shortName>
    </recommendedName>
    <alternativeName>
        <fullName evidence="5">Flagellar cap protein</fullName>
    </alternativeName>
</protein>
<dbReference type="Pfam" id="PF07195">
    <property type="entry name" value="FliD_C"/>
    <property type="match status" value="1"/>
</dbReference>
<comment type="subcellular location">
    <subcellularLocation>
        <location evidence="5">Secreted</location>
    </subcellularLocation>
    <subcellularLocation>
        <location evidence="5">Bacterial flagellum</location>
    </subcellularLocation>
</comment>
<dbReference type="InterPro" id="IPR003481">
    <property type="entry name" value="FliD_N"/>
</dbReference>
<keyword evidence="8" id="KW-0282">Flagellum</keyword>
<dbReference type="RefSeq" id="WP_168135277.1">
    <property type="nucleotide sequence ID" value="NZ_JAAVJH010000009.1"/>
</dbReference>
<comment type="function">
    <text evidence="5">Required for morphogenesis and for the elongation of the flagellar filament by facilitating polymerization of the flagellin monomers at the tip of growing filament. Forms a capping structure, which prevents flagellin subunits (transported through the central channel of the flagellum) from leaking out without polymerization at the distal end.</text>
</comment>
<comment type="subunit">
    <text evidence="2 5">Homopentamer.</text>
</comment>
<gene>
    <name evidence="8" type="primary">fliD</name>
    <name evidence="8" type="ORF">HBH26_14165</name>
</gene>
<reference evidence="8 9" key="1">
    <citation type="submission" date="2020-03" db="EMBL/GenBank/DDBJ databases">
        <authorList>
            <person name="Wang L."/>
            <person name="He N."/>
            <person name="Li Y."/>
            <person name="Fang Y."/>
            <person name="Zhang F."/>
        </authorList>
    </citation>
    <scope>NUCLEOTIDE SEQUENCE [LARGE SCALE GENOMIC DNA]</scope>
    <source>
        <strain evidence="8 9">36D10-4-7</strain>
    </source>
</reference>
<sequence length="486" mass="49056">MATTTTSTIATTTTATAASTRSASQSAAASLLKSLGTGSDVDLGSLVPSLVDAQFAAKKAQLAKKQETLTAQISGVATLKNTISEFNKALESLVKGGTLSTQPVSSAPSTLTAVATSGAAIAGRTATVTVEKLALAQTTRSTVPFDAASQVLGTGTLSLTVGSGTPVSIRIDEADKTLSGVAGAINRAKTGVTASVVTDASGKAYLSLRGATGAASAFTLSSVSDAGGDLSGIDVGPTATNTSVIQSARNAELTVDGVPIQRASNEISDAIDGMKLTLVAPSTTAVTLTTATPTPALTSAVKDFAATYNEVLGILKEQTDPVTGSLRGDPAARQLTNMLRGLASKVLMPAAAPGEPATLAAIGVRTKRDGTLEVDETALTAALQKSPAAVEQMFAVSATAGTGLYAAMQSLQFNASSTIYGLGASGSSYAAAKTDLAKQEAKLTEAAEKMTTRMTQQFSSMNSRVSAYKATQAYLQQQVDMWTKSS</sequence>
<dbReference type="Proteomes" id="UP000732399">
    <property type="component" value="Unassembled WGS sequence"/>
</dbReference>
<keyword evidence="4 5" id="KW-0975">Bacterial flagellum</keyword>
<comment type="similarity">
    <text evidence="1 5">Belongs to the FliD family.</text>
</comment>
<evidence type="ECO:0000259" key="6">
    <source>
        <dbReference type="Pfam" id="PF02465"/>
    </source>
</evidence>
<evidence type="ECO:0000256" key="2">
    <source>
        <dbReference type="ARBA" id="ARBA00011255"/>
    </source>
</evidence>
<keyword evidence="5" id="KW-0964">Secreted</keyword>
<keyword evidence="9" id="KW-1185">Reference proteome</keyword>
<proteinExistence type="inferred from homology"/>
<evidence type="ECO:0000256" key="5">
    <source>
        <dbReference type="RuleBase" id="RU362066"/>
    </source>
</evidence>
<evidence type="ECO:0000256" key="3">
    <source>
        <dbReference type="ARBA" id="ARBA00023054"/>
    </source>
</evidence>
<dbReference type="PANTHER" id="PTHR30288">
    <property type="entry name" value="FLAGELLAR CAP/ASSEMBLY PROTEIN FLID"/>
    <property type="match status" value="1"/>
</dbReference>
<feature type="domain" description="Flagellar hook-associated protein 2 C-terminal" evidence="7">
    <location>
        <begin position="248"/>
        <end position="469"/>
    </location>
</feature>
<dbReference type="InterPro" id="IPR010809">
    <property type="entry name" value="FliD_C"/>
</dbReference>
<dbReference type="Pfam" id="PF02465">
    <property type="entry name" value="FliD_N"/>
    <property type="match status" value="1"/>
</dbReference>
<evidence type="ECO:0000256" key="1">
    <source>
        <dbReference type="ARBA" id="ARBA00009764"/>
    </source>
</evidence>
<name>A0ABX1CPA3_9SPHN</name>
<keyword evidence="3" id="KW-0175">Coiled coil</keyword>
<accession>A0ABX1CPA3</accession>